<keyword evidence="2" id="KW-0472">Membrane</keyword>
<dbReference type="OrthoDB" id="3639531at2759"/>
<feature type="region of interest" description="Disordered" evidence="1">
    <location>
        <begin position="242"/>
        <end position="261"/>
    </location>
</feature>
<feature type="region of interest" description="Disordered" evidence="1">
    <location>
        <begin position="382"/>
        <end position="459"/>
    </location>
</feature>
<feature type="transmembrane region" description="Helical" evidence="2">
    <location>
        <begin position="614"/>
        <end position="633"/>
    </location>
</feature>
<feature type="region of interest" description="Disordered" evidence="1">
    <location>
        <begin position="473"/>
        <end position="493"/>
    </location>
</feature>
<protein>
    <submittedName>
        <fullName evidence="3">Uncharacterized protein</fullName>
    </submittedName>
</protein>
<keyword evidence="2" id="KW-0812">Transmembrane</keyword>
<evidence type="ECO:0000256" key="2">
    <source>
        <dbReference type="SAM" id="Phobius"/>
    </source>
</evidence>
<feature type="compositionally biased region" description="Basic and acidic residues" evidence="1">
    <location>
        <begin position="419"/>
        <end position="429"/>
    </location>
</feature>
<gene>
    <name evidence="3" type="ORF">AC578_9135</name>
</gene>
<dbReference type="Proteomes" id="UP000070133">
    <property type="component" value="Unassembled WGS sequence"/>
</dbReference>
<reference evidence="3 4" key="1">
    <citation type="submission" date="2015-07" db="EMBL/GenBank/DDBJ databases">
        <title>Comparative genomics of the Sigatoka disease complex on banana suggests a link between parallel evolutionary changes in Pseudocercospora fijiensis and Pseudocercospora eumusae and increased virulence on the banana host.</title>
        <authorList>
            <person name="Chang T.-C."/>
            <person name="Salvucci A."/>
            <person name="Crous P.W."/>
            <person name="Stergiopoulos I."/>
        </authorList>
    </citation>
    <scope>NUCLEOTIDE SEQUENCE [LARGE SCALE GENOMIC DNA]</scope>
    <source>
        <strain evidence="3 4">CBS 114824</strain>
    </source>
</reference>
<evidence type="ECO:0000256" key="1">
    <source>
        <dbReference type="SAM" id="MobiDB-lite"/>
    </source>
</evidence>
<accession>A0A139HV18</accession>
<dbReference type="EMBL" id="LFZN01000007">
    <property type="protein sequence ID" value="KXT06286.1"/>
    <property type="molecule type" value="Genomic_DNA"/>
</dbReference>
<comment type="caution">
    <text evidence="3">The sequence shown here is derived from an EMBL/GenBank/DDBJ whole genome shotgun (WGS) entry which is preliminary data.</text>
</comment>
<dbReference type="STRING" id="321146.A0A139HV18"/>
<dbReference type="AlphaFoldDB" id="A0A139HV18"/>
<organism evidence="3 4">
    <name type="scientific">Pseudocercospora eumusae</name>
    <dbReference type="NCBI Taxonomy" id="321146"/>
    <lineage>
        <taxon>Eukaryota</taxon>
        <taxon>Fungi</taxon>
        <taxon>Dikarya</taxon>
        <taxon>Ascomycota</taxon>
        <taxon>Pezizomycotina</taxon>
        <taxon>Dothideomycetes</taxon>
        <taxon>Dothideomycetidae</taxon>
        <taxon>Mycosphaerellales</taxon>
        <taxon>Mycosphaerellaceae</taxon>
        <taxon>Pseudocercospora</taxon>
    </lineage>
</organism>
<proteinExistence type="predicted"/>
<feature type="region of interest" description="Disordered" evidence="1">
    <location>
        <begin position="557"/>
        <end position="582"/>
    </location>
</feature>
<evidence type="ECO:0000313" key="4">
    <source>
        <dbReference type="Proteomes" id="UP000070133"/>
    </source>
</evidence>
<sequence>MATAPDSKPKRHLLLLPQELLDIILDLAYPAEDETRFIGRALFEYDERERRRWNPNKFAPKKFIHKVDQWMVSKAFFESATRSWVANQHFRDHTFESFSVFFLDVFGRVHLSISTRKPGSILVRYCTKLSVAYVKGRGDFHGLPSLKYLTLRVDQDTFQSSEPAFAWKVSLSQEQLETVAQQSGLADLPKVKQIKLVADRIRYAGTERQREQWSDNVAALETLLQEDKESKMVQEAGTKMLDRPDQNVSSRATPPVEPMFPPQTTSLAVPLADEGLRARMSTSQTGGANKLAQVVSQQNEEVSQAAANTGVDRVGRAEEVAMAGLAGENGKVERAAGTVSVDTPTAEVSPKKRDAREFALPFPKRRALVKYDLPANAKRARRLNGKPWTPVLRTKRPVLPSPRMIPGDEKSAQPGDIKPPNRETDDESNKPSNVVPIGTQTGKERTMTDQSTRQIFAMGDDVVTRKDMFDTTIRSPEEAAKTGESAVFSQGTRSNAEYDQVELEPAVSSQDTQSDPELDQAGKMTTKLTEAKVCTQSTQTEAEAKLTEAKFCTQSTQTETEAEAEDTGKHVCSQGTQTESEHDEGEILAMLKKLEQAVDGLVALHTKPKPAAKASALLIMCSVVCFLLCLWVLMKMVLSNEYVVFYLQQFQAPLLG</sequence>
<evidence type="ECO:0000313" key="3">
    <source>
        <dbReference type="EMBL" id="KXT06286.1"/>
    </source>
</evidence>
<name>A0A139HV18_9PEZI</name>
<keyword evidence="4" id="KW-1185">Reference proteome</keyword>
<keyword evidence="2" id="KW-1133">Transmembrane helix</keyword>